<evidence type="ECO:0000256" key="11">
    <source>
        <dbReference type="PIRSR" id="PIRSR605150-2"/>
    </source>
</evidence>
<gene>
    <name evidence="14" type="ORF">VNO77_29674</name>
</gene>
<dbReference type="AlphaFoldDB" id="A0AAN9Q373"/>
<keyword evidence="3" id="KW-0808">Transferase</keyword>
<feature type="transmembrane region" description="Helical" evidence="13">
    <location>
        <begin position="652"/>
        <end position="675"/>
    </location>
</feature>
<evidence type="ECO:0000256" key="7">
    <source>
        <dbReference type="ARBA" id="ARBA00023136"/>
    </source>
</evidence>
<dbReference type="GO" id="GO:0030244">
    <property type="term" value="P:cellulose biosynthetic process"/>
    <property type="evidence" value="ECO:0007669"/>
    <property type="project" value="InterPro"/>
</dbReference>
<feature type="binding site" evidence="11">
    <location>
        <position position="141"/>
    </location>
    <ligand>
        <name>UDP-alpha-D-glucose</name>
        <dbReference type="ChEBI" id="CHEBI:58885"/>
    </ligand>
</feature>
<sequence length="739" mass="84548">MDNGGDNYSLFETTRGRGRNIRRLFTISLLVPIFFIWAYRLAHIPRNGEHGKWAWLGLLAAELWFGLYWLFGQALRWNPVFRKTFNARLSQRYENRLPRVDIFVCTADPDIEPPIMVINTVLSAMAYDYPPEKLNVYLSDDAASDITFYALLEASTFAKHWVPFCKRFKVEPRSPSAYFNTLRSPNQHHYNHAISKDLAAIKKLYEDMKERIENATKLGGVPNEVRSKHSGFSQWDSYSSPRDHLTILQIVLHKTESHNSKDVDGFVLPTLVYMAREKRHQYHHNYKAGALNALLRVSSKISNGEIILFLDCDMYSNNSESVRDALCFFMDQEKGHQIAFVQFPQSFHNITKNDLYGNSFAILMEVELHGADGYGGPLLIGTCCFHRRDALCGKKFSGENKNDWNDENEVLIEANLRELEEESKTLASCTYEENTLWGKEMGAIYGCLVEDVITGLYIQLQGWKSVYYNPPRKAFFGIAPTTLLQALVQQKRWAQGEFQIFLSKHSPMLYGHGKIDLGLQLGYCHYNFWAITCFPILYYSIIPSLYLLEGIPLFPKMSSPWFIPFACVILGEGTSGLIQALILGGTIRAWWNGLRMWLYLGTSSYLFAFIDIVLNFIGLSDSPFLVTTKTTEDDIYQRYFKEVMEFGTSSPFFTVLATLALLNLFCLFSTLKEFLFNQGGLALEKMMFQVLLCGFLVLINFPLYQGLFLRKDKGRLPSSLAIKSTALALSACILFKTIY</sequence>
<dbReference type="Proteomes" id="UP001367508">
    <property type="component" value="Unassembled WGS sequence"/>
</dbReference>
<feature type="transmembrane region" description="Helical" evidence="13">
    <location>
        <begin position="24"/>
        <end position="41"/>
    </location>
</feature>
<organism evidence="14 15">
    <name type="scientific">Canavalia gladiata</name>
    <name type="common">Sword bean</name>
    <name type="synonym">Dolichos gladiatus</name>
    <dbReference type="NCBI Taxonomy" id="3824"/>
    <lineage>
        <taxon>Eukaryota</taxon>
        <taxon>Viridiplantae</taxon>
        <taxon>Streptophyta</taxon>
        <taxon>Embryophyta</taxon>
        <taxon>Tracheophyta</taxon>
        <taxon>Spermatophyta</taxon>
        <taxon>Magnoliopsida</taxon>
        <taxon>eudicotyledons</taxon>
        <taxon>Gunneridae</taxon>
        <taxon>Pentapetalae</taxon>
        <taxon>rosids</taxon>
        <taxon>fabids</taxon>
        <taxon>Fabales</taxon>
        <taxon>Fabaceae</taxon>
        <taxon>Papilionoideae</taxon>
        <taxon>50 kb inversion clade</taxon>
        <taxon>NPAAA clade</taxon>
        <taxon>indigoferoid/millettioid clade</taxon>
        <taxon>Phaseoleae</taxon>
        <taxon>Canavalia</taxon>
    </lineage>
</organism>
<feature type="binding site" evidence="11">
    <location>
        <position position="112"/>
    </location>
    <ligand>
        <name>UDP-alpha-D-glucose</name>
        <dbReference type="ChEBI" id="CHEBI:58885"/>
    </ligand>
</feature>
<keyword evidence="2" id="KW-0328">Glycosyltransferase</keyword>
<evidence type="ECO:0000256" key="12">
    <source>
        <dbReference type="PIRSR" id="PIRSR605150-3"/>
    </source>
</evidence>
<comment type="function">
    <text evidence="9">Thought to be a Golgi-localized beta-glycan synthase that polymerize the backbones of noncellulosic polysaccharides (hemicelluloses) of plant cell wall.</text>
</comment>
<dbReference type="Gene3D" id="3.90.550.10">
    <property type="entry name" value="Spore Coat Polysaccharide Biosynthesis Protein SpsA, Chain A"/>
    <property type="match status" value="2"/>
</dbReference>
<feature type="active site" evidence="10">
    <location>
        <position position="141"/>
    </location>
</feature>
<feature type="binding site" evidence="12">
    <location>
        <position position="287"/>
    </location>
    <ligand>
        <name>Mn(2+)</name>
        <dbReference type="ChEBI" id="CHEBI:29035"/>
    </ligand>
</feature>
<keyword evidence="7 13" id="KW-0472">Membrane</keyword>
<evidence type="ECO:0000256" key="6">
    <source>
        <dbReference type="ARBA" id="ARBA00023034"/>
    </source>
</evidence>
<feature type="binding site" evidence="12">
    <location>
        <position position="311"/>
    </location>
    <ligand>
        <name>Mn(2+)</name>
        <dbReference type="ChEBI" id="CHEBI:29035"/>
    </ligand>
</feature>
<comment type="caution">
    <text evidence="14">The sequence shown here is derived from an EMBL/GenBank/DDBJ whole genome shotgun (WGS) entry which is preliminary data.</text>
</comment>
<reference evidence="14 15" key="1">
    <citation type="submission" date="2024-01" db="EMBL/GenBank/DDBJ databases">
        <title>The genomes of 5 underutilized Papilionoideae crops provide insights into root nodulation and disease resistanc.</title>
        <authorList>
            <person name="Jiang F."/>
        </authorList>
    </citation>
    <scope>NUCLEOTIDE SEQUENCE [LARGE SCALE GENOMIC DNA]</scope>
    <source>
        <strain evidence="14">LVBAO_FW01</strain>
        <tissue evidence="14">Leaves</tissue>
    </source>
</reference>
<dbReference type="InterPro" id="IPR029044">
    <property type="entry name" value="Nucleotide-diphossugar_trans"/>
</dbReference>
<dbReference type="GO" id="GO:0016760">
    <property type="term" value="F:cellulose synthase (UDP-forming) activity"/>
    <property type="evidence" value="ECO:0007669"/>
    <property type="project" value="InterPro"/>
</dbReference>
<feature type="transmembrane region" description="Helical" evidence="13">
    <location>
        <begin position="523"/>
        <end position="541"/>
    </location>
</feature>
<evidence type="ECO:0000313" key="14">
    <source>
        <dbReference type="EMBL" id="KAK7320312.1"/>
    </source>
</evidence>
<protein>
    <recommendedName>
        <fullName evidence="16">Cellulose synthase like E1</fullName>
    </recommendedName>
</protein>
<proteinExistence type="predicted"/>
<feature type="active site" evidence="10">
    <location>
        <position position="451"/>
    </location>
</feature>
<dbReference type="FunFam" id="3.90.550.10:FF:000138">
    <property type="entry name" value="Cellulose synthase isolog"/>
    <property type="match status" value="1"/>
</dbReference>
<evidence type="ECO:0000256" key="1">
    <source>
        <dbReference type="ARBA" id="ARBA00004653"/>
    </source>
</evidence>
<evidence type="ECO:0000256" key="2">
    <source>
        <dbReference type="ARBA" id="ARBA00022676"/>
    </source>
</evidence>
<keyword evidence="6" id="KW-0333">Golgi apparatus</keyword>
<dbReference type="Pfam" id="PF03552">
    <property type="entry name" value="Cellulose_synt"/>
    <property type="match status" value="2"/>
</dbReference>
<accession>A0AAN9Q373</accession>
<name>A0AAN9Q373_CANGL</name>
<evidence type="ECO:0000256" key="4">
    <source>
        <dbReference type="ARBA" id="ARBA00022692"/>
    </source>
</evidence>
<evidence type="ECO:0000256" key="3">
    <source>
        <dbReference type="ARBA" id="ARBA00022679"/>
    </source>
</evidence>
<evidence type="ECO:0008006" key="16">
    <source>
        <dbReference type="Google" id="ProtNLM"/>
    </source>
</evidence>
<feature type="transmembrane region" description="Helical" evidence="13">
    <location>
        <begin position="596"/>
        <end position="617"/>
    </location>
</feature>
<feature type="transmembrane region" description="Helical" evidence="13">
    <location>
        <begin position="53"/>
        <end position="71"/>
    </location>
</feature>
<keyword evidence="5 13" id="KW-1133">Transmembrane helix</keyword>
<comment type="subcellular location">
    <subcellularLocation>
        <location evidence="1">Golgi apparatus membrane</location>
        <topology evidence="1">Multi-pass membrane protein</topology>
    </subcellularLocation>
</comment>
<evidence type="ECO:0000256" key="5">
    <source>
        <dbReference type="ARBA" id="ARBA00022989"/>
    </source>
</evidence>
<feature type="transmembrane region" description="Helical" evidence="13">
    <location>
        <begin position="687"/>
        <end position="708"/>
    </location>
</feature>
<feature type="transmembrane region" description="Helical" evidence="13">
    <location>
        <begin position="561"/>
        <end position="584"/>
    </location>
</feature>
<keyword evidence="8" id="KW-0961">Cell wall biogenesis/degradation</keyword>
<keyword evidence="4 13" id="KW-0812">Transmembrane</keyword>
<dbReference type="GO" id="GO:0000139">
    <property type="term" value="C:Golgi membrane"/>
    <property type="evidence" value="ECO:0007669"/>
    <property type="project" value="UniProtKB-SubCell"/>
</dbReference>
<dbReference type="SUPFAM" id="SSF53448">
    <property type="entry name" value="Nucleotide-diphospho-sugar transferases"/>
    <property type="match status" value="1"/>
</dbReference>
<evidence type="ECO:0000256" key="8">
    <source>
        <dbReference type="ARBA" id="ARBA00023316"/>
    </source>
</evidence>
<dbReference type="InterPro" id="IPR005150">
    <property type="entry name" value="Cellulose_synth"/>
</dbReference>
<evidence type="ECO:0000313" key="15">
    <source>
        <dbReference type="Proteomes" id="UP001367508"/>
    </source>
</evidence>
<keyword evidence="15" id="KW-1185">Reference proteome</keyword>
<evidence type="ECO:0000256" key="9">
    <source>
        <dbReference type="ARBA" id="ARBA00037405"/>
    </source>
</evidence>
<dbReference type="EMBL" id="JAYMYQ010000007">
    <property type="protein sequence ID" value="KAK7320312.1"/>
    <property type="molecule type" value="Genomic_DNA"/>
</dbReference>
<dbReference type="PANTHER" id="PTHR13301">
    <property type="entry name" value="X-BOX TRANSCRIPTION FACTOR-RELATED"/>
    <property type="match status" value="1"/>
</dbReference>
<evidence type="ECO:0000256" key="13">
    <source>
        <dbReference type="SAM" id="Phobius"/>
    </source>
</evidence>
<dbReference type="GO" id="GO:0071555">
    <property type="term" value="P:cell wall organization"/>
    <property type="evidence" value="ECO:0007669"/>
    <property type="project" value="UniProtKB-KW"/>
</dbReference>
<evidence type="ECO:0000256" key="10">
    <source>
        <dbReference type="PIRSR" id="PIRSR605150-1"/>
    </source>
</evidence>